<protein>
    <submittedName>
        <fullName evidence="3">Type II toxin-antitoxin system RelB/DinJ family antitoxin</fullName>
    </submittedName>
</protein>
<evidence type="ECO:0000256" key="2">
    <source>
        <dbReference type="ARBA" id="ARBA00022649"/>
    </source>
</evidence>
<accession>A0AAF0I8S7</accession>
<geneLocation type="plasmid" evidence="3 4">
    <name>unnamed3</name>
</geneLocation>
<dbReference type="Gene3D" id="1.10.1220.10">
    <property type="entry name" value="Met repressor-like"/>
    <property type="match status" value="1"/>
</dbReference>
<dbReference type="Proteomes" id="UP001179647">
    <property type="component" value="Plasmid unnamed3"/>
</dbReference>
<organism evidence="3 4">
    <name type="scientific">Vagococcus intermedius</name>
    <dbReference type="NCBI Taxonomy" id="2991418"/>
    <lineage>
        <taxon>Bacteria</taxon>
        <taxon>Bacillati</taxon>
        <taxon>Bacillota</taxon>
        <taxon>Bacilli</taxon>
        <taxon>Lactobacillales</taxon>
        <taxon>Enterococcaceae</taxon>
        <taxon>Vagococcus</taxon>
    </lineage>
</organism>
<dbReference type="EMBL" id="CP110235">
    <property type="protein sequence ID" value="WEG74444.1"/>
    <property type="molecule type" value="Genomic_DNA"/>
</dbReference>
<dbReference type="GO" id="GO:0006351">
    <property type="term" value="P:DNA-templated transcription"/>
    <property type="evidence" value="ECO:0007669"/>
    <property type="project" value="TreeGrafter"/>
</dbReference>
<evidence type="ECO:0000256" key="1">
    <source>
        <dbReference type="ARBA" id="ARBA00010562"/>
    </source>
</evidence>
<dbReference type="NCBIfam" id="TIGR02384">
    <property type="entry name" value="RelB_DinJ"/>
    <property type="match status" value="1"/>
</dbReference>
<dbReference type="GO" id="GO:0006355">
    <property type="term" value="P:regulation of DNA-templated transcription"/>
    <property type="evidence" value="ECO:0007669"/>
    <property type="project" value="InterPro"/>
</dbReference>
<keyword evidence="2" id="KW-1277">Toxin-antitoxin system</keyword>
<sequence>MVKLTTKNVQIRMENELKEKSDELFNNLGTSTNEAIKIFLSTAVRANGFPFAITLDKPNTKTKKAIEEAYAIQDGKIEAQVYDTVDNFMNDLRS</sequence>
<dbReference type="GO" id="GO:0000987">
    <property type="term" value="F:cis-regulatory region sequence-specific DNA binding"/>
    <property type="evidence" value="ECO:0007669"/>
    <property type="project" value="InterPro"/>
</dbReference>
<dbReference type="GO" id="GO:0015643">
    <property type="term" value="F:toxic substance binding"/>
    <property type="evidence" value="ECO:0007669"/>
    <property type="project" value="InterPro"/>
</dbReference>
<name>A0AAF0I8S7_9ENTE</name>
<reference evidence="3" key="1">
    <citation type="submission" date="2022-10" db="EMBL/GenBank/DDBJ databases">
        <title>Vagococcus sp. isolated from poultry meat.</title>
        <authorList>
            <person name="Johansson P."/>
            <person name="Bjorkroth J."/>
        </authorList>
    </citation>
    <scope>NUCLEOTIDE SEQUENCE</scope>
    <source>
        <strain evidence="3">STAA11</strain>
        <plasmid evidence="3">unnamed3</plasmid>
    </source>
</reference>
<dbReference type="InterPro" id="IPR026262">
    <property type="entry name" value="DinJ"/>
</dbReference>
<dbReference type="KEGG" id="vie:OL234_10870"/>
<keyword evidence="3" id="KW-0614">Plasmid</keyword>
<dbReference type="PIRSF" id="PIRSF003108">
    <property type="entry name" value="DinJ"/>
    <property type="match status" value="1"/>
</dbReference>
<dbReference type="PANTHER" id="PTHR38781:SF1">
    <property type="entry name" value="ANTITOXIN DINJ-RELATED"/>
    <property type="match status" value="1"/>
</dbReference>
<comment type="similarity">
    <text evidence="1">Belongs to the RelB/DinJ antitoxin family.</text>
</comment>
<dbReference type="AlphaFoldDB" id="A0AAF0I8S7"/>
<proteinExistence type="inferred from homology"/>
<keyword evidence="4" id="KW-1185">Reference proteome</keyword>
<evidence type="ECO:0000313" key="4">
    <source>
        <dbReference type="Proteomes" id="UP001179647"/>
    </source>
</evidence>
<dbReference type="RefSeq" id="WP_275470240.1">
    <property type="nucleotide sequence ID" value="NZ_CP110235.1"/>
</dbReference>
<dbReference type="GO" id="GO:0044010">
    <property type="term" value="P:single-species biofilm formation"/>
    <property type="evidence" value="ECO:0007669"/>
    <property type="project" value="InterPro"/>
</dbReference>
<gene>
    <name evidence="3" type="ORF">OL234_10870</name>
</gene>
<dbReference type="Pfam" id="PF04221">
    <property type="entry name" value="RelB"/>
    <property type="match status" value="1"/>
</dbReference>
<evidence type="ECO:0000313" key="3">
    <source>
        <dbReference type="EMBL" id="WEG74444.1"/>
    </source>
</evidence>
<dbReference type="PANTHER" id="PTHR38781">
    <property type="entry name" value="ANTITOXIN DINJ-RELATED"/>
    <property type="match status" value="1"/>
</dbReference>
<dbReference type="InterPro" id="IPR013321">
    <property type="entry name" value="Arc_rbn_hlx_hlx"/>
</dbReference>
<dbReference type="InterPro" id="IPR007337">
    <property type="entry name" value="RelB/DinJ"/>
</dbReference>